<dbReference type="SMART" id="SM00952">
    <property type="entry name" value="RAP"/>
    <property type="match status" value="1"/>
</dbReference>
<dbReference type="GO" id="GO:0003723">
    <property type="term" value="F:RNA binding"/>
    <property type="evidence" value="ECO:0007669"/>
    <property type="project" value="TreeGrafter"/>
</dbReference>
<dbReference type="GO" id="GO:0005759">
    <property type="term" value="C:mitochondrial matrix"/>
    <property type="evidence" value="ECO:0007669"/>
    <property type="project" value="TreeGrafter"/>
</dbReference>
<evidence type="ECO:0000256" key="1">
    <source>
        <dbReference type="ARBA" id="ARBA00004173"/>
    </source>
</evidence>
<dbReference type="Pfam" id="PF08368">
    <property type="entry name" value="FAST_2"/>
    <property type="match status" value="1"/>
</dbReference>
<dbReference type="STRING" id="144197.ENSSPAP00000005681"/>
<dbReference type="InterPro" id="IPR050870">
    <property type="entry name" value="FAST_kinase"/>
</dbReference>
<dbReference type="Pfam" id="PF06743">
    <property type="entry name" value="FAST_1"/>
    <property type="match status" value="1"/>
</dbReference>
<dbReference type="Pfam" id="PF08373">
    <property type="entry name" value="RAP"/>
    <property type="match status" value="1"/>
</dbReference>
<comment type="subcellular location">
    <subcellularLocation>
        <location evidence="1">Mitochondrion</location>
    </subcellularLocation>
</comment>
<evidence type="ECO:0000259" key="3">
    <source>
        <dbReference type="PROSITE" id="PS51286"/>
    </source>
</evidence>
<dbReference type="PANTHER" id="PTHR21228:SF9">
    <property type="entry name" value="FAST KINASE DOMAIN-CONTAINING PROTEIN 3, MITOCHONDRIAL"/>
    <property type="match status" value="1"/>
</dbReference>
<evidence type="ECO:0000313" key="5">
    <source>
        <dbReference type="Proteomes" id="UP000694891"/>
    </source>
</evidence>
<reference evidence="6" key="2">
    <citation type="submission" date="2025-04" db="UniProtKB">
        <authorList>
            <consortium name="RefSeq"/>
        </authorList>
    </citation>
    <scope>IDENTIFICATION</scope>
</reference>
<dbReference type="PANTHER" id="PTHR21228">
    <property type="entry name" value="FAST LEU-RICH DOMAIN-CONTAINING"/>
    <property type="match status" value="1"/>
</dbReference>
<dbReference type="InterPro" id="IPR010622">
    <property type="entry name" value="FAST_Leu-rich"/>
</dbReference>
<dbReference type="AlphaFoldDB" id="A0A3B4ZDQ8"/>
<dbReference type="Ensembl" id="ENSSPAT00000005797.1">
    <property type="protein sequence ID" value="ENSSPAP00000005681.1"/>
    <property type="gene ID" value="ENSSPAG00000004403.1"/>
</dbReference>
<keyword evidence="5" id="KW-1185">Reference proteome</keyword>
<proteinExistence type="predicted"/>
<dbReference type="GeneID" id="103363865"/>
<evidence type="ECO:0000313" key="4">
    <source>
        <dbReference type="Ensembl" id="ENSSPAP00000005681.1"/>
    </source>
</evidence>
<protein>
    <submittedName>
        <fullName evidence="4 6">FAST kinase domain-containing protein 3-like</fullName>
    </submittedName>
</protein>
<dbReference type="RefSeq" id="XP_008289030.1">
    <property type="nucleotide sequence ID" value="XM_008290808.1"/>
</dbReference>
<dbReference type="GeneTree" id="ENSGT01030000234607"/>
<keyword evidence="2" id="KW-0496">Mitochondrion</keyword>
<dbReference type="GO" id="GO:0000963">
    <property type="term" value="P:mitochondrial RNA processing"/>
    <property type="evidence" value="ECO:0007669"/>
    <property type="project" value="TreeGrafter"/>
</dbReference>
<dbReference type="PROSITE" id="PS51286">
    <property type="entry name" value="RAP"/>
    <property type="match status" value="1"/>
</dbReference>
<dbReference type="CTD" id="79072"/>
<feature type="domain" description="RAP" evidence="3">
    <location>
        <begin position="595"/>
        <end position="653"/>
    </location>
</feature>
<evidence type="ECO:0000256" key="2">
    <source>
        <dbReference type="ARBA" id="ARBA00023128"/>
    </source>
</evidence>
<dbReference type="GO" id="GO:0035770">
    <property type="term" value="C:ribonucleoprotein granule"/>
    <property type="evidence" value="ECO:0007669"/>
    <property type="project" value="TreeGrafter"/>
</dbReference>
<organism evidence="4">
    <name type="scientific">Stegastes partitus</name>
    <name type="common">bicolor damselfish</name>
    <dbReference type="NCBI Taxonomy" id="144197"/>
    <lineage>
        <taxon>Eukaryota</taxon>
        <taxon>Metazoa</taxon>
        <taxon>Chordata</taxon>
        <taxon>Craniata</taxon>
        <taxon>Vertebrata</taxon>
        <taxon>Euteleostomi</taxon>
        <taxon>Actinopterygii</taxon>
        <taxon>Neopterygii</taxon>
        <taxon>Teleostei</taxon>
        <taxon>Neoteleostei</taxon>
        <taxon>Acanthomorphata</taxon>
        <taxon>Ovalentaria</taxon>
        <taxon>Pomacentridae</taxon>
        <taxon>Stegastes</taxon>
    </lineage>
</organism>
<sequence>MALKLIHRFPQLGQFGIQRFPVGPARLLSTSSQSLCVACLCTSPGRCIRRQGCVRLQSNCGTRSLTTTIGREPYFVASSSVGLHRDSVPRLQLTLLHRPTTAEEQSFQQRLETCSSSRQVFKLLCSMEVMSDTMAAAALHRVADLEQEGNALKDPTVLKKDTIRALCFQLEQDSRRLTDGGLVSALLACTRLYLDPWSKLMVRLVSESQSRLDRGKMSVDKLCTLGQAMLAMEGPGSGMLEQVMEKIQRQKPALWSQADLLAVYRLLQGSVGEDVKYRDLLTAMHTHAMTFTSYMDPAAVSGLLSALVTLKQTQAIPLVINLCKQAMRHVPHFTDEELTDVLGALMHFGQSDHYFVKALEYHVPTMAFTSHPETVSTVVQFFGRRKILSPTALDAIAESFVYRADDYSTSQVTKHIVAFGRLGYLPPKAGQVFGKLETILRTRFSHFEPRVLLNLLHACVLVERFPVNFLSKVFSSYFLQQLQGQNAGIERPVLAQLTQLYITVKLECPSYNGPKLHSKHRVKSFLMSSPSLETPVDPHLYNPVKAGLEDLLGDRQYFASKVLTPYCYTLDVEIKLDKEGCVLPARNSDDVHKRVALCIDGSERFTANKRQLLGREAIKQRHLRLLGYKVIQIPFYEFEKLKNKSKVVNYLHHKLFPHTYRLSW</sequence>
<accession>A0A3B4ZDQ8</accession>
<name>A0A3B4ZDQ8_9TELE</name>
<reference evidence="4" key="1">
    <citation type="submission" date="2023-09" db="UniProtKB">
        <authorList>
            <consortium name="Ensembl"/>
        </authorList>
    </citation>
    <scope>IDENTIFICATION</scope>
</reference>
<dbReference type="InterPro" id="IPR013579">
    <property type="entry name" value="FAST_2"/>
</dbReference>
<dbReference type="OrthoDB" id="9985850at2759"/>
<dbReference type="Proteomes" id="UP000694891">
    <property type="component" value="Unplaced"/>
</dbReference>
<dbReference type="InterPro" id="IPR013584">
    <property type="entry name" value="RAP"/>
</dbReference>
<gene>
    <name evidence="4" type="primary">FASTKD3</name>
    <name evidence="6" type="synonym">LOC103363865</name>
</gene>
<dbReference type="GO" id="GO:0044528">
    <property type="term" value="P:regulation of mitochondrial mRNA stability"/>
    <property type="evidence" value="ECO:0007669"/>
    <property type="project" value="InterPro"/>
</dbReference>
<evidence type="ECO:0000313" key="6">
    <source>
        <dbReference type="RefSeq" id="XP_008289030.1"/>
    </source>
</evidence>